<gene>
    <name evidence="1" type="ORF">E2C01_024840</name>
</gene>
<dbReference type="EMBL" id="VSRR010002457">
    <property type="protein sequence ID" value="MPC31546.1"/>
    <property type="molecule type" value="Genomic_DNA"/>
</dbReference>
<dbReference type="AlphaFoldDB" id="A0A5B7EEF9"/>
<proteinExistence type="predicted"/>
<evidence type="ECO:0000313" key="2">
    <source>
        <dbReference type="Proteomes" id="UP000324222"/>
    </source>
</evidence>
<protein>
    <submittedName>
        <fullName evidence="1">Uncharacterized protein</fullName>
    </submittedName>
</protein>
<keyword evidence="2" id="KW-1185">Reference proteome</keyword>
<accession>A0A5B7EEF9</accession>
<name>A0A5B7EEF9_PORTR</name>
<sequence>MVSLLTKDGHVHAHIETQYISGEVSESGVSPSPTAAAPCFPRGVKAMAPSSPAGAVGITRDVETYLLGAGEAVTAAVR</sequence>
<evidence type="ECO:0000313" key="1">
    <source>
        <dbReference type="EMBL" id="MPC31546.1"/>
    </source>
</evidence>
<organism evidence="1 2">
    <name type="scientific">Portunus trituberculatus</name>
    <name type="common">Swimming crab</name>
    <name type="synonym">Neptunus trituberculatus</name>
    <dbReference type="NCBI Taxonomy" id="210409"/>
    <lineage>
        <taxon>Eukaryota</taxon>
        <taxon>Metazoa</taxon>
        <taxon>Ecdysozoa</taxon>
        <taxon>Arthropoda</taxon>
        <taxon>Crustacea</taxon>
        <taxon>Multicrustacea</taxon>
        <taxon>Malacostraca</taxon>
        <taxon>Eumalacostraca</taxon>
        <taxon>Eucarida</taxon>
        <taxon>Decapoda</taxon>
        <taxon>Pleocyemata</taxon>
        <taxon>Brachyura</taxon>
        <taxon>Eubrachyura</taxon>
        <taxon>Portunoidea</taxon>
        <taxon>Portunidae</taxon>
        <taxon>Portuninae</taxon>
        <taxon>Portunus</taxon>
    </lineage>
</organism>
<comment type="caution">
    <text evidence="1">The sequence shown here is derived from an EMBL/GenBank/DDBJ whole genome shotgun (WGS) entry which is preliminary data.</text>
</comment>
<reference evidence="1 2" key="1">
    <citation type="submission" date="2019-05" db="EMBL/GenBank/DDBJ databases">
        <title>Another draft genome of Portunus trituberculatus and its Hox gene families provides insights of decapod evolution.</title>
        <authorList>
            <person name="Jeong J.-H."/>
            <person name="Song I."/>
            <person name="Kim S."/>
            <person name="Choi T."/>
            <person name="Kim D."/>
            <person name="Ryu S."/>
            <person name="Kim W."/>
        </authorList>
    </citation>
    <scope>NUCLEOTIDE SEQUENCE [LARGE SCALE GENOMIC DNA]</scope>
    <source>
        <tissue evidence="1">Muscle</tissue>
    </source>
</reference>
<dbReference type="Proteomes" id="UP000324222">
    <property type="component" value="Unassembled WGS sequence"/>
</dbReference>